<evidence type="ECO:0000259" key="1">
    <source>
        <dbReference type="PROSITE" id="PS50181"/>
    </source>
</evidence>
<proteinExistence type="predicted"/>
<protein>
    <recommendedName>
        <fullName evidence="1">F-box domain-containing protein</fullName>
    </recommendedName>
</protein>
<dbReference type="EMBL" id="KZ613746">
    <property type="protein sequence ID" value="PMD65717.1"/>
    <property type="molecule type" value="Genomic_DNA"/>
</dbReference>
<dbReference type="CDD" id="cd22117">
    <property type="entry name" value="F-box_FBXL4"/>
    <property type="match status" value="1"/>
</dbReference>
<dbReference type="Gene3D" id="6.10.140.2040">
    <property type="match status" value="1"/>
</dbReference>
<dbReference type="SMART" id="SM00256">
    <property type="entry name" value="FBOX"/>
    <property type="match status" value="1"/>
</dbReference>
<dbReference type="GeneID" id="36581065"/>
<accession>A0A2J6TRS3</accession>
<sequence>SLPHLPSELLLHILTYLDIPDLLPLSRTSHLFRHLTLDPLLHSFRLARASAILNHDIPLRPRLADLMNRSIYVTRTTMVARNLGRKLVGIKLNRKLGSRPSVEELVGWGVLPGECYHKGGKGGLAPGLVETKRRVERERVRDFLRGWVEEWRRKGSEIRGGGEEKVEVRRMARRFARKDTKEQPRWGRRVEIREAPARAKVLGLRRFWEKVGREGI</sequence>
<feature type="non-terminal residue" evidence="2">
    <location>
        <position position="216"/>
    </location>
</feature>
<dbReference type="SUPFAM" id="SSF81383">
    <property type="entry name" value="F-box domain"/>
    <property type="match status" value="1"/>
</dbReference>
<dbReference type="OrthoDB" id="3219396at2759"/>
<keyword evidence="3" id="KW-1185">Reference proteome</keyword>
<name>A0A2J6TRS3_9HELO</name>
<dbReference type="Proteomes" id="UP000235371">
    <property type="component" value="Unassembled WGS sequence"/>
</dbReference>
<gene>
    <name evidence="2" type="ORF">K444DRAFT_480167</name>
</gene>
<dbReference type="InterPro" id="IPR036047">
    <property type="entry name" value="F-box-like_dom_sf"/>
</dbReference>
<feature type="non-terminal residue" evidence="2">
    <location>
        <position position="1"/>
    </location>
</feature>
<evidence type="ECO:0000313" key="3">
    <source>
        <dbReference type="Proteomes" id="UP000235371"/>
    </source>
</evidence>
<organism evidence="2 3">
    <name type="scientific">Hyaloscypha bicolor E</name>
    <dbReference type="NCBI Taxonomy" id="1095630"/>
    <lineage>
        <taxon>Eukaryota</taxon>
        <taxon>Fungi</taxon>
        <taxon>Dikarya</taxon>
        <taxon>Ascomycota</taxon>
        <taxon>Pezizomycotina</taxon>
        <taxon>Leotiomycetes</taxon>
        <taxon>Helotiales</taxon>
        <taxon>Hyaloscyphaceae</taxon>
        <taxon>Hyaloscypha</taxon>
        <taxon>Hyaloscypha bicolor</taxon>
    </lineage>
</organism>
<dbReference type="Gene3D" id="1.20.1280.50">
    <property type="match status" value="1"/>
</dbReference>
<dbReference type="AlphaFoldDB" id="A0A2J6TRS3"/>
<dbReference type="Pfam" id="PF12937">
    <property type="entry name" value="F-box-like"/>
    <property type="match status" value="1"/>
</dbReference>
<dbReference type="InParanoid" id="A0A2J6TRS3"/>
<reference evidence="2 3" key="1">
    <citation type="submission" date="2016-04" db="EMBL/GenBank/DDBJ databases">
        <title>A degradative enzymes factory behind the ericoid mycorrhizal symbiosis.</title>
        <authorList>
            <consortium name="DOE Joint Genome Institute"/>
            <person name="Martino E."/>
            <person name="Morin E."/>
            <person name="Grelet G."/>
            <person name="Kuo A."/>
            <person name="Kohler A."/>
            <person name="Daghino S."/>
            <person name="Barry K."/>
            <person name="Choi C."/>
            <person name="Cichocki N."/>
            <person name="Clum A."/>
            <person name="Copeland A."/>
            <person name="Hainaut M."/>
            <person name="Haridas S."/>
            <person name="Labutti K."/>
            <person name="Lindquist E."/>
            <person name="Lipzen A."/>
            <person name="Khouja H.-R."/>
            <person name="Murat C."/>
            <person name="Ohm R."/>
            <person name="Olson A."/>
            <person name="Spatafora J."/>
            <person name="Veneault-Fourrey C."/>
            <person name="Henrissat B."/>
            <person name="Grigoriev I."/>
            <person name="Martin F."/>
            <person name="Perotto S."/>
        </authorList>
    </citation>
    <scope>NUCLEOTIDE SEQUENCE [LARGE SCALE GENOMIC DNA]</scope>
    <source>
        <strain evidence="2 3">E</strain>
    </source>
</reference>
<dbReference type="RefSeq" id="XP_024742621.1">
    <property type="nucleotide sequence ID" value="XM_024872985.1"/>
</dbReference>
<dbReference type="PROSITE" id="PS50181">
    <property type="entry name" value="FBOX"/>
    <property type="match status" value="1"/>
</dbReference>
<feature type="domain" description="F-box" evidence="1">
    <location>
        <begin position="1"/>
        <end position="47"/>
    </location>
</feature>
<dbReference type="STRING" id="1095630.A0A2J6TRS3"/>
<dbReference type="InterPro" id="IPR001810">
    <property type="entry name" value="F-box_dom"/>
</dbReference>
<evidence type="ECO:0000313" key="2">
    <source>
        <dbReference type="EMBL" id="PMD65717.1"/>
    </source>
</evidence>